<proteinExistence type="predicted"/>
<dbReference type="AlphaFoldDB" id="A0AA38J161"/>
<reference evidence="1" key="1">
    <citation type="journal article" date="2023" name="G3 (Bethesda)">
        <title>Whole genome assemblies of Zophobas morio and Tenebrio molitor.</title>
        <authorList>
            <person name="Kaur S."/>
            <person name="Stinson S.A."/>
            <person name="diCenzo G.C."/>
        </authorList>
    </citation>
    <scope>NUCLEOTIDE SEQUENCE</scope>
    <source>
        <strain evidence="1">QUZm001</strain>
    </source>
</reference>
<dbReference type="Proteomes" id="UP001168821">
    <property type="component" value="Unassembled WGS sequence"/>
</dbReference>
<evidence type="ECO:0000313" key="1">
    <source>
        <dbReference type="EMBL" id="KAJ3665191.1"/>
    </source>
</evidence>
<protein>
    <submittedName>
        <fullName evidence="1">Uncharacterized protein</fullName>
    </submittedName>
</protein>
<accession>A0AA38J161</accession>
<dbReference type="EMBL" id="JALNTZ010000001">
    <property type="protein sequence ID" value="KAJ3665191.1"/>
    <property type="molecule type" value="Genomic_DNA"/>
</dbReference>
<evidence type="ECO:0000313" key="2">
    <source>
        <dbReference type="Proteomes" id="UP001168821"/>
    </source>
</evidence>
<name>A0AA38J161_9CUCU</name>
<keyword evidence="2" id="KW-1185">Reference proteome</keyword>
<organism evidence="1 2">
    <name type="scientific">Zophobas morio</name>
    <dbReference type="NCBI Taxonomy" id="2755281"/>
    <lineage>
        <taxon>Eukaryota</taxon>
        <taxon>Metazoa</taxon>
        <taxon>Ecdysozoa</taxon>
        <taxon>Arthropoda</taxon>
        <taxon>Hexapoda</taxon>
        <taxon>Insecta</taxon>
        <taxon>Pterygota</taxon>
        <taxon>Neoptera</taxon>
        <taxon>Endopterygota</taxon>
        <taxon>Coleoptera</taxon>
        <taxon>Polyphaga</taxon>
        <taxon>Cucujiformia</taxon>
        <taxon>Tenebrionidae</taxon>
        <taxon>Zophobas</taxon>
    </lineage>
</organism>
<comment type="caution">
    <text evidence="1">The sequence shown here is derived from an EMBL/GenBank/DDBJ whole genome shotgun (WGS) entry which is preliminary data.</text>
</comment>
<sequence length="94" mass="10403">MQMAGVSTGPTYAESASQHCTRKQINCKGQSCAVGNDAHSSAVRESKKENVHNCYWSYLMTAPSESPTAFLRKKGETFQLPRKFFLDLISVTVI</sequence>
<gene>
    <name evidence="1" type="ORF">Zmor_000698</name>
</gene>